<feature type="transmembrane region" description="Helical" evidence="6">
    <location>
        <begin position="152"/>
        <end position="172"/>
    </location>
</feature>
<reference evidence="7 8" key="1">
    <citation type="submission" date="2018-11" db="EMBL/GenBank/DDBJ databases">
        <title>Schleiferia aggregans sp. nov., a moderately thermophilic heterotrophic bacterium isolated from microbial mats at a terrestrial hot spring.</title>
        <authorList>
            <person name="Iino T."/>
            <person name="Ohkuma M."/>
            <person name="Haruta S."/>
        </authorList>
    </citation>
    <scope>NUCLEOTIDE SEQUENCE [LARGE SCALE GENOMIC DNA]</scope>
    <source>
        <strain evidence="7 8">LA</strain>
    </source>
</reference>
<organism evidence="7 8">
    <name type="scientific">Thermaurantimonas aggregans</name>
    <dbReference type="NCBI Taxonomy" id="2173829"/>
    <lineage>
        <taxon>Bacteria</taxon>
        <taxon>Pseudomonadati</taxon>
        <taxon>Bacteroidota</taxon>
        <taxon>Flavobacteriia</taxon>
        <taxon>Flavobacteriales</taxon>
        <taxon>Schleiferiaceae</taxon>
        <taxon>Thermaurantimonas</taxon>
    </lineage>
</organism>
<evidence type="ECO:0000256" key="2">
    <source>
        <dbReference type="ARBA" id="ARBA00022475"/>
    </source>
</evidence>
<feature type="transmembrane region" description="Helical" evidence="6">
    <location>
        <begin position="300"/>
        <end position="322"/>
    </location>
</feature>
<evidence type="ECO:0000256" key="6">
    <source>
        <dbReference type="SAM" id="Phobius"/>
    </source>
</evidence>
<sequence>MRKLVQKLYSSNKLMSLLGNGSAAVLGLVSFGLLARALERTELGIWVFFMTVFTLFDMVRSGLLSNALIKRIGESDTEEEKHAFTGAAWRFGLWISAGVSIPISVFFLVFQKHFSPELVFVGKWFWLVSIVSQPNTMAMWLLNAYNRFDRLFWTRSISQFIYFLGCLINYYTRTGLELILWSYVGGWLVAGMFTSASEWNGIKHFAKGTGQHIRSLYDFGKYSMGTLLGSNLLKSTDTFLLMFFMGPAPVARYNVPERLLGLLDIPIRSLVSTAYPKLIAVRKQQGEAAFLPEYEVQTGLLFLIVLPVAIATLIFSDWLVIALAGKEYLDASILLKIFAIYTALIPLDRLSGIALEVFDLQRLNFYKVMLMAAVNVVGDVIAIKVFDSVTGVAMVSIITYGSGIVFGYYFLRNKIPFRPVKVLESGFLELFSVLKSFKK</sequence>
<proteinExistence type="predicted"/>
<dbReference type="RefSeq" id="WP_124398272.1">
    <property type="nucleotide sequence ID" value="NZ_BHZE01000018.1"/>
</dbReference>
<dbReference type="EMBL" id="BHZE01000018">
    <property type="protein sequence ID" value="GCD78209.1"/>
    <property type="molecule type" value="Genomic_DNA"/>
</dbReference>
<dbReference type="InterPro" id="IPR050833">
    <property type="entry name" value="Poly_Biosynth_Transport"/>
</dbReference>
<comment type="caution">
    <text evidence="7">The sequence shown here is derived from an EMBL/GenBank/DDBJ whole genome shotgun (WGS) entry which is preliminary data.</text>
</comment>
<comment type="subcellular location">
    <subcellularLocation>
        <location evidence="1">Cell membrane</location>
        <topology evidence="1">Multi-pass membrane protein</topology>
    </subcellularLocation>
</comment>
<feature type="transmembrane region" description="Helical" evidence="6">
    <location>
        <begin position="44"/>
        <end position="63"/>
    </location>
</feature>
<evidence type="ECO:0000256" key="4">
    <source>
        <dbReference type="ARBA" id="ARBA00022989"/>
    </source>
</evidence>
<evidence type="ECO:0000256" key="3">
    <source>
        <dbReference type="ARBA" id="ARBA00022692"/>
    </source>
</evidence>
<feature type="transmembrane region" description="Helical" evidence="6">
    <location>
        <begin position="328"/>
        <end position="347"/>
    </location>
</feature>
<accession>A0A401XMG3</accession>
<dbReference type="AlphaFoldDB" id="A0A401XMG3"/>
<dbReference type="InterPro" id="IPR002797">
    <property type="entry name" value="Polysacc_synth"/>
</dbReference>
<dbReference type="PANTHER" id="PTHR30250:SF11">
    <property type="entry name" value="O-ANTIGEN TRANSPORTER-RELATED"/>
    <property type="match status" value="1"/>
</dbReference>
<feature type="transmembrane region" description="Helical" evidence="6">
    <location>
        <begin position="124"/>
        <end position="145"/>
    </location>
</feature>
<keyword evidence="3 6" id="KW-0812">Transmembrane</keyword>
<dbReference type="GO" id="GO:0005886">
    <property type="term" value="C:plasma membrane"/>
    <property type="evidence" value="ECO:0007669"/>
    <property type="project" value="UniProtKB-SubCell"/>
</dbReference>
<keyword evidence="2" id="KW-1003">Cell membrane</keyword>
<feature type="transmembrane region" description="Helical" evidence="6">
    <location>
        <begin position="392"/>
        <end position="411"/>
    </location>
</feature>
<dbReference type="OrthoDB" id="629958at2"/>
<dbReference type="PANTHER" id="PTHR30250">
    <property type="entry name" value="PST FAMILY PREDICTED COLANIC ACID TRANSPORTER"/>
    <property type="match status" value="1"/>
</dbReference>
<feature type="transmembrane region" description="Helical" evidence="6">
    <location>
        <begin position="368"/>
        <end position="386"/>
    </location>
</feature>
<feature type="transmembrane region" description="Helical" evidence="6">
    <location>
        <begin position="21"/>
        <end position="38"/>
    </location>
</feature>
<keyword evidence="8" id="KW-1185">Reference proteome</keyword>
<gene>
    <name evidence="7" type="ORF">JCM31826_16910</name>
</gene>
<feature type="transmembrane region" description="Helical" evidence="6">
    <location>
        <begin position="91"/>
        <end position="112"/>
    </location>
</feature>
<evidence type="ECO:0000313" key="8">
    <source>
        <dbReference type="Proteomes" id="UP000286715"/>
    </source>
</evidence>
<feature type="transmembrane region" description="Helical" evidence="6">
    <location>
        <begin position="178"/>
        <end position="197"/>
    </location>
</feature>
<dbReference type="Proteomes" id="UP000286715">
    <property type="component" value="Unassembled WGS sequence"/>
</dbReference>
<protein>
    <submittedName>
        <fullName evidence="7">Uncharacterized protein</fullName>
    </submittedName>
</protein>
<name>A0A401XMG3_9FLAO</name>
<evidence type="ECO:0000313" key="7">
    <source>
        <dbReference type="EMBL" id="GCD78209.1"/>
    </source>
</evidence>
<dbReference type="Pfam" id="PF01943">
    <property type="entry name" value="Polysacc_synt"/>
    <property type="match status" value="1"/>
</dbReference>
<keyword evidence="4 6" id="KW-1133">Transmembrane helix</keyword>
<keyword evidence="5 6" id="KW-0472">Membrane</keyword>
<evidence type="ECO:0000256" key="1">
    <source>
        <dbReference type="ARBA" id="ARBA00004651"/>
    </source>
</evidence>
<evidence type="ECO:0000256" key="5">
    <source>
        <dbReference type="ARBA" id="ARBA00023136"/>
    </source>
</evidence>